<accession>R0I862</accession>
<dbReference type="OrthoDB" id="3690251at2759"/>
<organism evidence="1 2">
    <name type="scientific">Exserohilum turcicum (strain 28A)</name>
    <name type="common">Northern leaf blight fungus</name>
    <name type="synonym">Setosphaeria turcica</name>
    <dbReference type="NCBI Taxonomy" id="671987"/>
    <lineage>
        <taxon>Eukaryota</taxon>
        <taxon>Fungi</taxon>
        <taxon>Dikarya</taxon>
        <taxon>Ascomycota</taxon>
        <taxon>Pezizomycotina</taxon>
        <taxon>Dothideomycetes</taxon>
        <taxon>Pleosporomycetidae</taxon>
        <taxon>Pleosporales</taxon>
        <taxon>Pleosporineae</taxon>
        <taxon>Pleosporaceae</taxon>
        <taxon>Exserohilum</taxon>
    </lineage>
</organism>
<dbReference type="Proteomes" id="UP000016935">
    <property type="component" value="Unassembled WGS sequence"/>
</dbReference>
<protein>
    <submittedName>
        <fullName evidence="1">Uncharacterized protein</fullName>
    </submittedName>
</protein>
<proteinExistence type="predicted"/>
<name>R0I862_EXST2</name>
<gene>
    <name evidence="1" type="ORF">SETTUDRAFT_35540</name>
</gene>
<sequence length="273" mass="30944">MAQRDFFNGNGTTAAPDRNSKAVVLSLLELPPAQKELSDLNTDMYSMMHRVLTTLPPNSEPVNGNGIESIYHQKKNDFMKNNGHKENRAKELAHKRILSDDAHGMSLTDILALSGFQTKYSLRCDHCKDENSCRFYKPEIAYSRKMTPKCHECYGTKHVCTFHAIANTTDLVDAIRNFEAFKRHVPCNRCYARQKECDNRAGVCERCEAEGEECVRETCENGSEPGDESRCHKDCDKAHEDDGYTNISETPRGKGCNVRLRLRKDAQADRIGF</sequence>
<keyword evidence="2" id="KW-1185">Reference proteome</keyword>
<dbReference type="GeneID" id="19404028"/>
<evidence type="ECO:0000313" key="2">
    <source>
        <dbReference type="Proteomes" id="UP000016935"/>
    </source>
</evidence>
<dbReference type="RefSeq" id="XP_008030701.1">
    <property type="nucleotide sequence ID" value="XM_008032510.1"/>
</dbReference>
<reference evidence="1 2" key="1">
    <citation type="journal article" date="2012" name="PLoS Pathog.">
        <title>Diverse lifestyles and strategies of plant pathogenesis encoded in the genomes of eighteen Dothideomycetes fungi.</title>
        <authorList>
            <person name="Ohm R.A."/>
            <person name="Feau N."/>
            <person name="Henrissat B."/>
            <person name="Schoch C.L."/>
            <person name="Horwitz B.A."/>
            <person name="Barry K.W."/>
            <person name="Condon B.J."/>
            <person name="Copeland A.C."/>
            <person name="Dhillon B."/>
            <person name="Glaser F."/>
            <person name="Hesse C.N."/>
            <person name="Kosti I."/>
            <person name="LaButti K."/>
            <person name="Lindquist E.A."/>
            <person name="Lucas S."/>
            <person name="Salamov A.A."/>
            <person name="Bradshaw R.E."/>
            <person name="Ciuffetti L."/>
            <person name="Hamelin R.C."/>
            <person name="Kema G.H.J."/>
            <person name="Lawrence C."/>
            <person name="Scott J.A."/>
            <person name="Spatafora J.W."/>
            <person name="Turgeon B.G."/>
            <person name="de Wit P.J.G.M."/>
            <person name="Zhong S."/>
            <person name="Goodwin S.B."/>
            <person name="Grigoriev I.V."/>
        </authorList>
    </citation>
    <scope>NUCLEOTIDE SEQUENCE [LARGE SCALE GENOMIC DNA]</scope>
    <source>
        <strain evidence="2">28A</strain>
    </source>
</reference>
<reference evidence="1 2" key="2">
    <citation type="journal article" date="2013" name="PLoS Genet.">
        <title>Comparative genome structure, secondary metabolite, and effector coding capacity across Cochliobolus pathogens.</title>
        <authorList>
            <person name="Condon B.J."/>
            <person name="Leng Y."/>
            <person name="Wu D."/>
            <person name="Bushley K.E."/>
            <person name="Ohm R.A."/>
            <person name="Otillar R."/>
            <person name="Martin J."/>
            <person name="Schackwitz W."/>
            <person name="Grimwood J."/>
            <person name="MohdZainudin N."/>
            <person name="Xue C."/>
            <person name="Wang R."/>
            <person name="Manning V.A."/>
            <person name="Dhillon B."/>
            <person name="Tu Z.J."/>
            <person name="Steffenson B.J."/>
            <person name="Salamov A."/>
            <person name="Sun H."/>
            <person name="Lowry S."/>
            <person name="LaButti K."/>
            <person name="Han J."/>
            <person name="Copeland A."/>
            <person name="Lindquist E."/>
            <person name="Barry K."/>
            <person name="Schmutz J."/>
            <person name="Baker S.E."/>
            <person name="Ciuffetti L.M."/>
            <person name="Grigoriev I.V."/>
            <person name="Zhong S."/>
            <person name="Turgeon B.G."/>
        </authorList>
    </citation>
    <scope>NUCLEOTIDE SEQUENCE [LARGE SCALE GENOMIC DNA]</scope>
    <source>
        <strain evidence="2">28A</strain>
    </source>
</reference>
<dbReference type="HOGENOM" id="CLU_1020019_0_0_1"/>
<dbReference type="EMBL" id="KB908866">
    <property type="protein sequence ID" value="EOA81715.1"/>
    <property type="molecule type" value="Genomic_DNA"/>
</dbReference>
<evidence type="ECO:0000313" key="1">
    <source>
        <dbReference type="EMBL" id="EOA81715.1"/>
    </source>
</evidence>
<dbReference type="AlphaFoldDB" id="R0I862"/>